<dbReference type="GO" id="GO:0005737">
    <property type="term" value="C:cytoplasm"/>
    <property type="evidence" value="ECO:0007669"/>
    <property type="project" value="UniProtKB-SubCell"/>
</dbReference>
<feature type="short sequence motif" description="Meso-diaminopimelate recognition motif" evidence="7">
    <location>
        <begin position="416"/>
        <end position="419"/>
    </location>
</feature>
<dbReference type="InterPro" id="IPR036565">
    <property type="entry name" value="Mur-like_cat_sf"/>
</dbReference>
<dbReference type="NCBIfam" id="NF001123">
    <property type="entry name" value="PRK00139.1-1"/>
    <property type="match status" value="1"/>
</dbReference>
<keyword evidence="4 7" id="KW-0573">Peptidoglycan synthesis</keyword>
<keyword evidence="7" id="KW-0067">ATP-binding</keyword>
<reference evidence="12 13" key="1">
    <citation type="submission" date="2020-01" db="EMBL/GenBank/DDBJ databases">
        <title>Complete genome of Buchnera aphidicola isolated from Chaitophorus populeti.</title>
        <authorList>
            <person name="Park J."/>
            <person name="Xi H."/>
        </authorList>
    </citation>
    <scope>NUCLEOTIDE SEQUENCE [LARGE SCALE GENOMIC DNA]</scope>
    <source>
        <strain evidence="12 13">UsonBac</strain>
    </source>
</reference>
<dbReference type="InterPro" id="IPR013221">
    <property type="entry name" value="Mur_ligase_cen"/>
</dbReference>
<evidence type="ECO:0000256" key="8">
    <source>
        <dbReference type="RuleBase" id="RU004135"/>
    </source>
</evidence>
<keyword evidence="7" id="KW-0547">Nucleotide-binding</keyword>
<evidence type="ECO:0000256" key="1">
    <source>
        <dbReference type="ARBA" id="ARBA00005898"/>
    </source>
</evidence>
<dbReference type="Gene3D" id="3.90.190.20">
    <property type="entry name" value="Mur ligase, C-terminal domain"/>
    <property type="match status" value="1"/>
</dbReference>
<comment type="similarity">
    <text evidence="1 7">Belongs to the MurCDEF family. MurE subfamily.</text>
</comment>
<dbReference type="InterPro" id="IPR004101">
    <property type="entry name" value="Mur_ligase_C"/>
</dbReference>
<keyword evidence="7 12" id="KW-0436">Ligase</keyword>
<feature type="binding site" evidence="7">
    <location>
        <position position="471"/>
    </location>
    <ligand>
        <name>meso-2,6-diaminopimelate</name>
        <dbReference type="ChEBI" id="CHEBI:57791"/>
    </ligand>
</feature>
<keyword evidence="7" id="KW-0460">Magnesium</keyword>
<dbReference type="SUPFAM" id="SSF53244">
    <property type="entry name" value="MurD-like peptide ligases, peptide-binding domain"/>
    <property type="match status" value="1"/>
</dbReference>
<comment type="cofactor">
    <cofactor evidence="7">
        <name>Mg(2+)</name>
        <dbReference type="ChEBI" id="CHEBI:18420"/>
    </cofactor>
</comment>
<sequence>MKKTCLQYLLSPWIKYAPKKNILTLNMDSRQSIKGELFIAVPGVKQDGRNFIYQVIKKQVSAILYNTDNKIEHGIYKYINQIPIIKFFDLSKNISKLASRFYDQPEKKLTIIGVTGTNGKTTVTQLINQWSYLLGNKTATMGTLGNGFHNSLYPTKNTTSSAIIIHSFLSIALKKKAKLVTMEVSSHSLTQNRVISIPFYIAIFTNLTPEHLDYHDNMEKYESAKWLLFSTHQVQKIILNADDPYGKKWLKKLFNFYTVAVTINDSSQKKYATKWLNATQITLIDNYVHITFESSWGNAEISSCLIGDFNVTNLLLSLAALLELGHNLSDIINLSKKIKPISGRMQIFTKKNKPIFIIDYAHTPDALKKTLNAIRLHYKKYIWCIFGCGGEKDKTKRSIMGNIAENISNQVIITNDNPRHEKETVIIQDILSGCQKKEKIIIIRNRKKAISYAYFKAKYNHIIFIAGKGHETTQIIRNKSIIYSDQKTVLNLLEKNI</sequence>
<feature type="binding site" evidence="7">
    <location>
        <begin position="158"/>
        <end position="159"/>
    </location>
    <ligand>
        <name>UDP-N-acetyl-alpha-D-muramoyl-L-alanyl-D-glutamate</name>
        <dbReference type="ChEBI" id="CHEBI:83900"/>
    </ligand>
</feature>
<dbReference type="HAMAP" id="MF_00208">
    <property type="entry name" value="MurE"/>
    <property type="match status" value="1"/>
</dbReference>
<dbReference type="Gene3D" id="3.40.1190.10">
    <property type="entry name" value="Mur-like, catalytic domain"/>
    <property type="match status" value="1"/>
</dbReference>
<comment type="pathway">
    <text evidence="7 8">Cell wall biogenesis; peptidoglycan biosynthesis.</text>
</comment>
<keyword evidence="5 7" id="KW-0131">Cell cycle</keyword>
<feature type="binding site" evidence="7">
    <location>
        <position position="467"/>
    </location>
    <ligand>
        <name>meso-2,6-diaminopimelate</name>
        <dbReference type="ChEBI" id="CHEBI:57791"/>
    </ligand>
</feature>
<dbReference type="GO" id="GO:0071555">
    <property type="term" value="P:cell wall organization"/>
    <property type="evidence" value="ECO:0007669"/>
    <property type="project" value="UniProtKB-KW"/>
</dbReference>
<dbReference type="GO" id="GO:0009252">
    <property type="term" value="P:peptidoglycan biosynthetic process"/>
    <property type="evidence" value="ECO:0007669"/>
    <property type="project" value="UniProtKB-UniRule"/>
</dbReference>
<dbReference type="NCBIfam" id="NF001126">
    <property type="entry name" value="PRK00139.1-4"/>
    <property type="match status" value="1"/>
</dbReference>
<comment type="catalytic activity">
    <reaction evidence="7">
        <text>UDP-N-acetyl-alpha-D-muramoyl-L-alanyl-D-glutamate + meso-2,6-diaminopimelate + ATP = UDP-N-acetyl-alpha-D-muramoyl-L-alanyl-gamma-D-glutamyl-meso-2,6-diaminopimelate + ADP + phosphate + H(+)</text>
        <dbReference type="Rhea" id="RHEA:23676"/>
        <dbReference type="ChEBI" id="CHEBI:15378"/>
        <dbReference type="ChEBI" id="CHEBI:30616"/>
        <dbReference type="ChEBI" id="CHEBI:43474"/>
        <dbReference type="ChEBI" id="CHEBI:57791"/>
        <dbReference type="ChEBI" id="CHEBI:83900"/>
        <dbReference type="ChEBI" id="CHEBI:83905"/>
        <dbReference type="ChEBI" id="CHEBI:456216"/>
        <dbReference type="EC" id="6.3.2.13"/>
    </reaction>
</comment>
<dbReference type="PANTHER" id="PTHR23135:SF4">
    <property type="entry name" value="UDP-N-ACETYLMURAMOYL-L-ALANYL-D-GLUTAMATE--2,6-DIAMINOPIMELATE LIGASE MURE HOMOLOG, CHLOROPLASTIC"/>
    <property type="match status" value="1"/>
</dbReference>
<evidence type="ECO:0000259" key="9">
    <source>
        <dbReference type="Pfam" id="PF01225"/>
    </source>
</evidence>
<dbReference type="Proteomes" id="UP000502958">
    <property type="component" value="Chromosome"/>
</dbReference>
<name>A0A6C1FIS9_BUCUN</name>
<feature type="binding site" evidence="7">
    <location>
        <position position="191"/>
    </location>
    <ligand>
        <name>UDP-N-acetyl-alpha-D-muramoyl-L-alanyl-D-glutamate</name>
        <dbReference type="ChEBI" id="CHEBI:83900"/>
    </ligand>
</feature>
<evidence type="ECO:0000256" key="4">
    <source>
        <dbReference type="ARBA" id="ARBA00022984"/>
    </source>
</evidence>
<feature type="domain" description="Mur ligase N-terminal catalytic" evidence="9">
    <location>
        <begin position="25"/>
        <end position="102"/>
    </location>
</feature>
<dbReference type="SUPFAM" id="SSF63418">
    <property type="entry name" value="MurE/MurF N-terminal domain"/>
    <property type="match status" value="1"/>
</dbReference>
<dbReference type="GO" id="GO:0008360">
    <property type="term" value="P:regulation of cell shape"/>
    <property type="evidence" value="ECO:0007669"/>
    <property type="project" value="UniProtKB-KW"/>
</dbReference>
<dbReference type="InterPro" id="IPR000713">
    <property type="entry name" value="Mur_ligase_N"/>
</dbReference>
<dbReference type="PANTHER" id="PTHR23135">
    <property type="entry name" value="MUR LIGASE FAMILY MEMBER"/>
    <property type="match status" value="1"/>
</dbReference>
<comment type="subcellular location">
    <subcellularLocation>
        <location evidence="7 8">Cytoplasm</location>
    </subcellularLocation>
</comment>
<evidence type="ECO:0000259" key="11">
    <source>
        <dbReference type="Pfam" id="PF08245"/>
    </source>
</evidence>
<keyword evidence="6 7" id="KW-0961">Cell wall biogenesis/degradation</keyword>
<evidence type="ECO:0000256" key="6">
    <source>
        <dbReference type="ARBA" id="ARBA00023316"/>
    </source>
</evidence>
<feature type="binding site" evidence="7">
    <location>
        <position position="29"/>
    </location>
    <ligand>
        <name>UDP-N-acetyl-alpha-D-muramoyl-L-alanyl-D-glutamate</name>
        <dbReference type="ChEBI" id="CHEBI:83900"/>
    </ligand>
</feature>
<dbReference type="NCBIfam" id="TIGR01085">
    <property type="entry name" value="murE"/>
    <property type="match status" value="1"/>
</dbReference>
<dbReference type="UniPathway" id="UPA00219"/>
<evidence type="ECO:0000313" key="12">
    <source>
        <dbReference type="EMBL" id="QIE02279.1"/>
    </source>
</evidence>
<gene>
    <name evidence="7 12" type="primary">murE</name>
    <name evidence="12" type="ORF">GUU85_01025</name>
</gene>
<feature type="binding site" evidence="7">
    <location>
        <begin position="416"/>
        <end position="419"/>
    </location>
    <ligand>
        <name>meso-2,6-diaminopimelate</name>
        <dbReference type="ChEBI" id="CHEBI:57791"/>
    </ligand>
</feature>
<keyword evidence="7" id="KW-0963">Cytoplasm</keyword>
<dbReference type="GO" id="GO:0051301">
    <property type="term" value="P:cell division"/>
    <property type="evidence" value="ECO:0007669"/>
    <property type="project" value="UniProtKB-KW"/>
</dbReference>
<evidence type="ECO:0000256" key="3">
    <source>
        <dbReference type="ARBA" id="ARBA00022960"/>
    </source>
</evidence>
<comment type="PTM">
    <text evidence="7">Carboxylation is probably crucial for Mg(2+) binding and, consequently, for the gamma-phosphate positioning of ATP.</text>
</comment>
<accession>A0A6C1FIS9</accession>
<feature type="binding site" evidence="7">
    <location>
        <begin position="116"/>
        <end position="122"/>
    </location>
    <ligand>
        <name>ATP</name>
        <dbReference type="ChEBI" id="CHEBI:30616"/>
    </ligand>
</feature>
<dbReference type="EC" id="6.3.2.13" evidence="7"/>
<organism evidence="12 13">
    <name type="scientific">Buchnera aphidicola subsp. Uroleucon sonchi</name>
    <dbReference type="NCBI Taxonomy" id="118118"/>
    <lineage>
        <taxon>Bacteria</taxon>
        <taxon>Pseudomonadati</taxon>
        <taxon>Pseudomonadota</taxon>
        <taxon>Gammaproteobacteria</taxon>
        <taxon>Enterobacterales</taxon>
        <taxon>Erwiniaceae</taxon>
        <taxon>Buchnera</taxon>
    </lineage>
</organism>
<dbReference type="Pfam" id="PF01225">
    <property type="entry name" value="Mur_ligase"/>
    <property type="match status" value="1"/>
</dbReference>
<evidence type="ECO:0000256" key="7">
    <source>
        <dbReference type="HAMAP-Rule" id="MF_00208"/>
    </source>
</evidence>
<dbReference type="Pfam" id="PF08245">
    <property type="entry name" value="Mur_ligase_M"/>
    <property type="match status" value="1"/>
</dbReference>
<dbReference type="GO" id="GO:0005524">
    <property type="term" value="F:ATP binding"/>
    <property type="evidence" value="ECO:0007669"/>
    <property type="project" value="UniProtKB-UniRule"/>
</dbReference>
<dbReference type="InterPro" id="IPR005761">
    <property type="entry name" value="UDP-N-AcMur-Glu-dNH2Pim_ligase"/>
</dbReference>
<dbReference type="EMBL" id="CP047588">
    <property type="protein sequence ID" value="QIE02279.1"/>
    <property type="molecule type" value="Genomic_DNA"/>
</dbReference>
<dbReference type="GO" id="GO:0000287">
    <property type="term" value="F:magnesium ion binding"/>
    <property type="evidence" value="ECO:0007669"/>
    <property type="project" value="UniProtKB-UniRule"/>
</dbReference>
<feature type="domain" description="Mur ligase C-terminal" evidence="10">
    <location>
        <begin position="343"/>
        <end position="469"/>
    </location>
</feature>
<dbReference type="SUPFAM" id="SSF53623">
    <property type="entry name" value="MurD-like peptide ligases, catalytic domain"/>
    <property type="match status" value="1"/>
</dbReference>
<dbReference type="AlphaFoldDB" id="A0A6C1FIS9"/>
<dbReference type="Pfam" id="PF02875">
    <property type="entry name" value="Mur_ligase_C"/>
    <property type="match status" value="1"/>
</dbReference>
<dbReference type="InterPro" id="IPR035911">
    <property type="entry name" value="MurE/MurF_N"/>
</dbReference>
<keyword evidence="3 7" id="KW-0133">Cell shape</keyword>
<protein>
    <recommendedName>
        <fullName evidence="7">UDP-N-acetylmuramoyl-L-alanyl-D-glutamate--2,6-diaminopimelate ligase</fullName>
        <ecNumber evidence="7">6.3.2.13</ecNumber>
    </recommendedName>
    <alternativeName>
        <fullName evidence="7">Meso-A2pm-adding enzyme</fullName>
    </alternativeName>
    <alternativeName>
        <fullName evidence="7">Meso-diaminopimelate-adding enzyme</fullName>
    </alternativeName>
    <alternativeName>
        <fullName evidence="7">UDP-MurNAc-L-Ala-D-Glu:meso-diaminopimelate ligase</fullName>
    </alternativeName>
    <alternativeName>
        <fullName evidence="7">UDP-MurNAc-tripeptide synthetase</fullName>
    </alternativeName>
    <alternativeName>
        <fullName evidence="7">UDP-N-acetylmuramyl-tripeptide synthetase</fullName>
    </alternativeName>
</protein>
<dbReference type="GO" id="GO:0008765">
    <property type="term" value="F:UDP-N-acetylmuramoylalanyl-D-glutamate-2,6-diaminopimelate ligase activity"/>
    <property type="evidence" value="ECO:0007669"/>
    <property type="project" value="UniProtKB-UniRule"/>
</dbReference>
<evidence type="ECO:0000259" key="10">
    <source>
        <dbReference type="Pfam" id="PF02875"/>
    </source>
</evidence>
<feature type="domain" description="Mur ligase central" evidence="11">
    <location>
        <begin position="114"/>
        <end position="320"/>
    </location>
</feature>
<keyword evidence="2 7" id="KW-0132">Cell division</keyword>
<feature type="binding site" evidence="7">
    <location>
        <position position="193"/>
    </location>
    <ligand>
        <name>UDP-N-acetyl-alpha-D-muramoyl-L-alanyl-D-glutamate</name>
        <dbReference type="ChEBI" id="CHEBI:83900"/>
    </ligand>
</feature>
<feature type="binding site" evidence="7">
    <location>
        <position position="157"/>
    </location>
    <ligand>
        <name>UDP-N-acetyl-alpha-D-muramoyl-L-alanyl-D-glutamate</name>
        <dbReference type="ChEBI" id="CHEBI:83900"/>
    </ligand>
</feature>
<proteinExistence type="inferred from homology"/>
<feature type="binding site" evidence="7">
    <location>
        <position position="185"/>
    </location>
    <ligand>
        <name>UDP-N-acetyl-alpha-D-muramoyl-L-alanyl-D-glutamate</name>
        <dbReference type="ChEBI" id="CHEBI:83900"/>
    </ligand>
</feature>
<comment type="caution">
    <text evidence="7">Lacks conserved residue(s) required for the propagation of feature annotation.</text>
</comment>
<comment type="function">
    <text evidence="7">Catalyzes the addition of meso-diaminopimelic acid to the nucleotide precursor UDP-N-acetylmuramoyl-L-alanyl-D-glutamate (UMAG) in the biosynthesis of bacterial cell-wall peptidoglycan.</text>
</comment>
<evidence type="ECO:0000256" key="5">
    <source>
        <dbReference type="ARBA" id="ARBA00023306"/>
    </source>
</evidence>
<evidence type="ECO:0000313" key="13">
    <source>
        <dbReference type="Proteomes" id="UP000502958"/>
    </source>
</evidence>
<dbReference type="Gene3D" id="3.40.1390.10">
    <property type="entry name" value="MurE/MurF, N-terminal domain"/>
    <property type="match status" value="1"/>
</dbReference>
<evidence type="ECO:0000256" key="2">
    <source>
        <dbReference type="ARBA" id="ARBA00022618"/>
    </source>
</evidence>
<feature type="modified residue" description="N6-carboxylysine" evidence="7">
    <location>
        <position position="225"/>
    </location>
</feature>
<dbReference type="InterPro" id="IPR036615">
    <property type="entry name" value="Mur_ligase_C_dom_sf"/>
</dbReference>